<feature type="region of interest" description="Disordered" evidence="1">
    <location>
        <begin position="78"/>
        <end position="128"/>
    </location>
</feature>
<keyword evidence="3" id="KW-1185">Reference proteome</keyword>
<proteinExistence type="predicted"/>
<protein>
    <submittedName>
        <fullName evidence="2">Uncharacterized protein</fullName>
    </submittedName>
</protein>
<dbReference type="AlphaFoldDB" id="R0LQA0"/>
<evidence type="ECO:0000313" key="2">
    <source>
        <dbReference type="EMBL" id="EOB07874.1"/>
    </source>
</evidence>
<accession>R0LQA0</accession>
<evidence type="ECO:0000256" key="1">
    <source>
        <dbReference type="SAM" id="MobiDB-lite"/>
    </source>
</evidence>
<feature type="compositionally biased region" description="Basic and acidic residues" evidence="1">
    <location>
        <begin position="100"/>
        <end position="112"/>
    </location>
</feature>
<gene>
    <name evidence="2" type="ORF">Anapl_01681</name>
</gene>
<dbReference type="Proteomes" id="UP000296049">
    <property type="component" value="Unassembled WGS sequence"/>
</dbReference>
<evidence type="ECO:0000313" key="3">
    <source>
        <dbReference type="Proteomes" id="UP000296049"/>
    </source>
</evidence>
<organism evidence="2 3">
    <name type="scientific">Anas platyrhynchos</name>
    <name type="common">Mallard</name>
    <name type="synonym">Anas boschas</name>
    <dbReference type="NCBI Taxonomy" id="8839"/>
    <lineage>
        <taxon>Eukaryota</taxon>
        <taxon>Metazoa</taxon>
        <taxon>Chordata</taxon>
        <taxon>Craniata</taxon>
        <taxon>Vertebrata</taxon>
        <taxon>Euteleostomi</taxon>
        <taxon>Archelosauria</taxon>
        <taxon>Archosauria</taxon>
        <taxon>Dinosauria</taxon>
        <taxon>Saurischia</taxon>
        <taxon>Theropoda</taxon>
        <taxon>Coelurosauria</taxon>
        <taxon>Aves</taxon>
        <taxon>Neognathae</taxon>
        <taxon>Galloanserae</taxon>
        <taxon>Anseriformes</taxon>
        <taxon>Anatidae</taxon>
        <taxon>Anatinae</taxon>
        <taxon>Anas</taxon>
    </lineage>
</organism>
<name>R0LQA0_ANAPL</name>
<reference evidence="3" key="1">
    <citation type="journal article" date="2013" name="Nat. Genet.">
        <title>The duck genome and transcriptome provide insight into an avian influenza virus reservoir species.</title>
        <authorList>
            <person name="Huang Y."/>
            <person name="Li Y."/>
            <person name="Burt D.W."/>
            <person name="Chen H."/>
            <person name="Zhang Y."/>
            <person name="Qian W."/>
            <person name="Kim H."/>
            <person name="Gan S."/>
            <person name="Zhao Y."/>
            <person name="Li J."/>
            <person name="Yi K."/>
            <person name="Feng H."/>
            <person name="Zhu P."/>
            <person name="Li B."/>
            <person name="Liu Q."/>
            <person name="Fairley S."/>
            <person name="Magor K.E."/>
            <person name="Du Z."/>
            <person name="Hu X."/>
            <person name="Goodman L."/>
            <person name="Tafer H."/>
            <person name="Vignal A."/>
            <person name="Lee T."/>
            <person name="Kim K.W."/>
            <person name="Sheng Z."/>
            <person name="An Y."/>
            <person name="Searle S."/>
            <person name="Herrero J."/>
            <person name="Groenen M.A."/>
            <person name="Crooijmans R.P."/>
            <person name="Faraut T."/>
            <person name="Cai Q."/>
            <person name="Webster R.G."/>
            <person name="Aldridge J.R."/>
            <person name="Warren W.C."/>
            <person name="Bartschat S."/>
            <person name="Kehr S."/>
            <person name="Marz M."/>
            <person name="Stadler P.F."/>
            <person name="Smith J."/>
            <person name="Kraus R.H."/>
            <person name="Zhao Y."/>
            <person name="Ren L."/>
            <person name="Fei J."/>
            <person name="Morisson M."/>
            <person name="Kaiser P."/>
            <person name="Griffin D.K."/>
            <person name="Rao M."/>
            <person name="Pitel F."/>
            <person name="Wang J."/>
            <person name="Li N."/>
        </authorList>
    </citation>
    <scope>NUCLEOTIDE SEQUENCE [LARGE SCALE GENOMIC DNA]</scope>
</reference>
<dbReference type="EMBL" id="KB742489">
    <property type="protein sequence ID" value="EOB07874.1"/>
    <property type="molecule type" value="Genomic_DNA"/>
</dbReference>
<sequence>MMAPAPAGAAERALSHSSRAIRYIFLDGCKNISTSHALASAGAHKIYKVSASGRPESKGSGHFYPPKKRLPVFRQLCGEDVPGTASGGARLQTSSQGQKEPPRAKAPRETKKGWRKRPVAGRSPCDKA</sequence>
<feature type="non-terminal residue" evidence="2">
    <location>
        <position position="128"/>
    </location>
</feature>